<accession>A0A844W3E4</accession>
<dbReference type="Gene3D" id="3.40.190.10">
    <property type="entry name" value="Periplasmic binding protein-like II"/>
    <property type="match status" value="1"/>
</dbReference>
<gene>
    <name evidence="1" type="ORF">GLS40_06135</name>
</gene>
<dbReference type="PANTHER" id="PTHR35841:SF1">
    <property type="entry name" value="PHOSPHONATES-BINDING PERIPLASMIC PROTEIN"/>
    <property type="match status" value="1"/>
</dbReference>
<dbReference type="RefSeq" id="WP_160381871.1">
    <property type="nucleotide sequence ID" value="NZ_WNXQ01000003.1"/>
</dbReference>
<evidence type="ECO:0000313" key="1">
    <source>
        <dbReference type="EMBL" id="MWB77595.1"/>
    </source>
</evidence>
<comment type="caution">
    <text evidence="1">The sequence shown here is derived from an EMBL/GenBank/DDBJ whole genome shotgun (WGS) entry which is preliminary data.</text>
</comment>
<dbReference type="PANTHER" id="PTHR35841">
    <property type="entry name" value="PHOSPHONATES-BINDING PERIPLASMIC PROTEIN"/>
    <property type="match status" value="1"/>
</dbReference>
<organism evidence="1 2">
    <name type="scientific">Pseudooceanicola pacificus</name>
    <dbReference type="NCBI Taxonomy" id="2676438"/>
    <lineage>
        <taxon>Bacteria</taxon>
        <taxon>Pseudomonadati</taxon>
        <taxon>Pseudomonadota</taxon>
        <taxon>Alphaproteobacteria</taxon>
        <taxon>Rhodobacterales</taxon>
        <taxon>Paracoccaceae</taxon>
        <taxon>Pseudooceanicola</taxon>
    </lineage>
</organism>
<proteinExistence type="predicted"/>
<sequence length="248" mass="27620">MLASLPMYDRPEIATATNRLWDSIRDTMRQMGMTAPDRLTRAGNLWDHWRAPDLVLSQTCGLPYRSVLHEITTMIGTPDYGLPDCPPGHYNSVILVRRDETRTDPSDWPQLRLAFNELHSQSGWAAALNHAQSLGTTFGEMIETGAHRASVRMVAEGRADICVCDAQTWRLIRRWDRYEPALREIGRTEPTPGLPLITARAEDAERIGTAVRHALALQSAEDRTAMGLNGFVKLPKAAYLAVPTPPAP</sequence>
<dbReference type="AlphaFoldDB" id="A0A844W3E4"/>
<dbReference type="EMBL" id="WNXQ01000003">
    <property type="protein sequence ID" value="MWB77595.1"/>
    <property type="molecule type" value="Genomic_DNA"/>
</dbReference>
<dbReference type="Pfam" id="PF12974">
    <property type="entry name" value="Phosphonate-bd"/>
    <property type="match status" value="1"/>
</dbReference>
<evidence type="ECO:0000313" key="2">
    <source>
        <dbReference type="Proteomes" id="UP000443843"/>
    </source>
</evidence>
<reference evidence="1 2" key="1">
    <citation type="submission" date="2019-11" db="EMBL/GenBank/DDBJ databases">
        <title>Pseudooceanicola pacifica sp. nov., isolated from deep-sea sediment of the Pacific Ocean.</title>
        <authorList>
            <person name="Lyu L."/>
        </authorList>
    </citation>
    <scope>NUCLEOTIDE SEQUENCE [LARGE SCALE GENOMIC DNA]</scope>
    <source>
        <strain evidence="1 2">216_PA32_1</strain>
    </source>
</reference>
<name>A0A844W3E4_9RHOB</name>
<dbReference type="Proteomes" id="UP000443843">
    <property type="component" value="Unassembled WGS sequence"/>
</dbReference>
<keyword evidence="2" id="KW-1185">Reference proteome</keyword>
<protein>
    <submittedName>
        <fullName evidence="1">PhnD/SsuA/transferrin family substrate-binding protein</fullName>
    </submittedName>
</protein>
<dbReference type="SUPFAM" id="SSF53850">
    <property type="entry name" value="Periplasmic binding protein-like II"/>
    <property type="match status" value="1"/>
</dbReference>